<reference evidence="2 3" key="1">
    <citation type="journal article" date="2015" name="Stand. Genomic Sci.">
        <title>Genomic Encyclopedia of Bacterial and Archaeal Type Strains, Phase III: the genomes of soil and plant-associated and newly described type strains.</title>
        <authorList>
            <person name="Whitman W.B."/>
            <person name="Woyke T."/>
            <person name="Klenk H.P."/>
            <person name="Zhou Y."/>
            <person name="Lilburn T.G."/>
            <person name="Beck B.J."/>
            <person name="De Vos P."/>
            <person name="Vandamme P."/>
            <person name="Eisen J.A."/>
            <person name="Garrity G."/>
            <person name="Hugenholtz P."/>
            <person name="Kyrpides N.C."/>
        </authorList>
    </citation>
    <scope>NUCLEOTIDE SEQUENCE [LARGE SCALE GENOMIC DNA]</scope>
    <source>
        <strain evidence="2 3">CV53</strain>
    </source>
</reference>
<accession>A0A4R2BF98</accession>
<keyword evidence="3" id="KW-1185">Reference proteome</keyword>
<dbReference type="AlphaFoldDB" id="A0A4R2BF98"/>
<feature type="domain" description="P68 RBP/TagC-like beta-propeller" evidence="1">
    <location>
        <begin position="55"/>
        <end position="317"/>
    </location>
</feature>
<dbReference type="Pfam" id="PF21311">
    <property type="entry name" value="Phage_RBD_prop"/>
    <property type="match status" value="1"/>
</dbReference>
<evidence type="ECO:0000313" key="2">
    <source>
        <dbReference type="EMBL" id="TCN25476.1"/>
    </source>
</evidence>
<proteinExistence type="predicted"/>
<evidence type="ECO:0000259" key="1">
    <source>
        <dbReference type="Pfam" id="PF21311"/>
    </source>
</evidence>
<sequence length="440" mass="48900">MSLKAVGGEINSQVLNDNFSYLESSKMNHHGLKEFDMANAQQVYLYDLNLGIGTVNQTISVDENVNEIYATQAYTFSGDKEESFVISRLTLNGNLLDSMTVRFGGHGTTIGLERVGGTMYIWSNMLKVDSNGNQVTQYLTRYPYRGGTEININSSSVEKFTEFPNSKIYMSPFTDSKNGLIAFRHTNTTSGSPVSYVEVRKLSDVKARIENVLYRYDYPSSMNNQVIQGMCLDGNNLYLTFGQVANDFTLYQIDVSKKQIVDVFQNPVGKSGTNSYEEDFGEPEGLFLYTDPYTGYKTLLCVVVTDATGRRRQKLFAFSSNVGVDKFIGYAAERTQNIKLTRDDGKCHRITSTGVTALKDLRVPGLYYAATNEADALSDFPSSRKGLAGWWITVSGKDTDSGVYQELTRNSRATPERIFRTVGSDGAVSDWILISGTVIV</sequence>
<organism evidence="2 3">
    <name type="scientific">Mesobacillus foraminis</name>
    <dbReference type="NCBI Taxonomy" id="279826"/>
    <lineage>
        <taxon>Bacteria</taxon>
        <taxon>Bacillati</taxon>
        <taxon>Bacillota</taxon>
        <taxon>Bacilli</taxon>
        <taxon>Bacillales</taxon>
        <taxon>Bacillaceae</taxon>
        <taxon>Mesobacillus</taxon>
    </lineage>
</organism>
<dbReference type="Proteomes" id="UP000295689">
    <property type="component" value="Unassembled WGS sequence"/>
</dbReference>
<comment type="caution">
    <text evidence="2">The sequence shown here is derived from an EMBL/GenBank/DDBJ whole genome shotgun (WGS) entry which is preliminary data.</text>
</comment>
<protein>
    <recommendedName>
        <fullName evidence="1">P68 RBP/TagC-like beta-propeller domain-containing protein</fullName>
    </recommendedName>
</protein>
<name>A0A4R2BF98_9BACI</name>
<dbReference type="RefSeq" id="WP_132005232.1">
    <property type="nucleotide sequence ID" value="NZ_JABUHM010000003.1"/>
</dbReference>
<gene>
    <name evidence="2" type="ORF">EV146_105133</name>
</gene>
<evidence type="ECO:0000313" key="3">
    <source>
        <dbReference type="Proteomes" id="UP000295689"/>
    </source>
</evidence>
<dbReference type="EMBL" id="SLVV01000005">
    <property type="protein sequence ID" value="TCN25476.1"/>
    <property type="molecule type" value="Genomic_DNA"/>
</dbReference>
<dbReference type="InterPro" id="IPR048799">
    <property type="entry name" value="P68_RBP_TagC-like_beta-prop"/>
</dbReference>